<dbReference type="CDD" id="cd08472">
    <property type="entry name" value="PBP2_CrgA_like_3"/>
    <property type="match status" value="1"/>
</dbReference>
<gene>
    <name evidence="6" type="ORF">SAMN04490184_0608</name>
</gene>
<organism evidence="6 7">
    <name type="scientific">Pseudomonas extremorientalis</name>
    <dbReference type="NCBI Taxonomy" id="169669"/>
    <lineage>
        <taxon>Bacteria</taxon>
        <taxon>Pseudomonadati</taxon>
        <taxon>Pseudomonadota</taxon>
        <taxon>Gammaproteobacteria</taxon>
        <taxon>Pseudomonadales</taxon>
        <taxon>Pseudomonadaceae</taxon>
        <taxon>Pseudomonas</taxon>
    </lineage>
</organism>
<dbReference type="Pfam" id="PF00126">
    <property type="entry name" value="HTH_1"/>
    <property type="match status" value="1"/>
</dbReference>
<dbReference type="Pfam" id="PF03466">
    <property type="entry name" value="LysR_substrate"/>
    <property type="match status" value="1"/>
</dbReference>
<name>A0ABY0RTE8_9PSED</name>
<protein>
    <submittedName>
        <fullName evidence="6">LysR family transcriptional regulator, regulator for bpeEF and oprC</fullName>
    </submittedName>
</protein>
<dbReference type="Gene3D" id="3.40.190.290">
    <property type="match status" value="1"/>
</dbReference>
<dbReference type="InterPro" id="IPR036388">
    <property type="entry name" value="WH-like_DNA-bd_sf"/>
</dbReference>
<dbReference type="InterPro" id="IPR058163">
    <property type="entry name" value="LysR-type_TF_proteobact-type"/>
</dbReference>
<dbReference type="InterPro" id="IPR005119">
    <property type="entry name" value="LysR_subst-bd"/>
</dbReference>
<evidence type="ECO:0000256" key="4">
    <source>
        <dbReference type="ARBA" id="ARBA00023163"/>
    </source>
</evidence>
<dbReference type="PANTHER" id="PTHR30537">
    <property type="entry name" value="HTH-TYPE TRANSCRIPTIONAL REGULATOR"/>
    <property type="match status" value="1"/>
</dbReference>
<dbReference type="EMBL" id="LT629708">
    <property type="protein sequence ID" value="SDO45879.1"/>
    <property type="molecule type" value="Genomic_DNA"/>
</dbReference>
<dbReference type="PANTHER" id="PTHR30537:SF72">
    <property type="entry name" value="LYSR FAMILY TRANSCRIPTIONAL REGULATOR"/>
    <property type="match status" value="1"/>
</dbReference>
<dbReference type="SUPFAM" id="SSF46785">
    <property type="entry name" value="Winged helix' DNA-binding domain"/>
    <property type="match status" value="1"/>
</dbReference>
<keyword evidence="3" id="KW-0238">DNA-binding</keyword>
<evidence type="ECO:0000313" key="7">
    <source>
        <dbReference type="Proteomes" id="UP000182654"/>
    </source>
</evidence>
<accession>A0ABY0RTE8</accession>
<sequence>MIVLFFSNNHWQRFVSLGRIGDIMELLQSMRLFARLAELGSFTKAAESLDIGRPQVTRYIQELETSLGVRLFQRTTRKVALTAEGERFYERVQDILAQISAATTMFDRGGATLVGRLRIDIPTAFAQMEFIKSLKGFTAAFPGINIVLGATDRAVDLIGEGIDCALRIGDLPDSTLIARPIALATMVTCAAPEYLHTQGLPETLDDLAAHRGVNFLSGQSNRTLPWHFSVNGQSRTFISNAGITVTESNAYVQCGVSGFGIIQAPGITVAEHLDSGALVEILRPYRPAPRPVSLLYPSRTHLAPQVQVFIDWLQKHFPQLHAAWLETPTPLRL</sequence>
<dbReference type="PRINTS" id="PR00039">
    <property type="entry name" value="HTHLYSR"/>
</dbReference>
<dbReference type="Proteomes" id="UP000182654">
    <property type="component" value="Chromosome I"/>
</dbReference>
<dbReference type="InterPro" id="IPR036390">
    <property type="entry name" value="WH_DNA-bd_sf"/>
</dbReference>
<dbReference type="InterPro" id="IPR000847">
    <property type="entry name" value="LysR_HTH_N"/>
</dbReference>
<feature type="domain" description="HTH lysR-type" evidence="5">
    <location>
        <begin position="25"/>
        <end position="82"/>
    </location>
</feature>
<dbReference type="SUPFAM" id="SSF53850">
    <property type="entry name" value="Periplasmic binding protein-like II"/>
    <property type="match status" value="1"/>
</dbReference>
<proteinExistence type="inferred from homology"/>
<comment type="similarity">
    <text evidence="1">Belongs to the LysR transcriptional regulatory family.</text>
</comment>
<evidence type="ECO:0000259" key="5">
    <source>
        <dbReference type="PROSITE" id="PS50931"/>
    </source>
</evidence>
<keyword evidence="2" id="KW-0805">Transcription regulation</keyword>
<evidence type="ECO:0000256" key="3">
    <source>
        <dbReference type="ARBA" id="ARBA00023125"/>
    </source>
</evidence>
<keyword evidence="4" id="KW-0804">Transcription</keyword>
<evidence type="ECO:0000313" key="6">
    <source>
        <dbReference type="EMBL" id="SDO45879.1"/>
    </source>
</evidence>
<evidence type="ECO:0000256" key="2">
    <source>
        <dbReference type="ARBA" id="ARBA00023015"/>
    </source>
</evidence>
<reference evidence="6 7" key="1">
    <citation type="submission" date="2016-10" db="EMBL/GenBank/DDBJ databases">
        <authorList>
            <person name="Varghese N."/>
            <person name="Submissions S."/>
        </authorList>
    </citation>
    <scope>NUCLEOTIDE SEQUENCE [LARGE SCALE GENOMIC DNA]</scope>
    <source>
        <strain evidence="6 7">BS2774</strain>
    </source>
</reference>
<keyword evidence="7" id="KW-1185">Reference proteome</keyword>
<dbReference type="PROSITE" id="PS50931">
    <property type="entry name" value="HTH_LYSR"/>
    <property type="match status" value="1"/>
</dbReference>
<dbReference type="Gene3D" id="1.10.10.10">
    <property type="entry name" value="Winged helix-like DNA-binding domain superfamily/Winged helix DNA-binding domain"/>
    <property type="match status" value="1"/>
</dbReference>
<evidence type="ECO:0000256" key="1">
    <source>
        <dbReference type="ARBA" id="ARBA00009437"/>
    </source>
</evidence>